<comment type="similarity">
    <text evidence="1">Belongs to the SbcD family.</text>
</comment>
<dbReference type="PANTHER" id="PTHR30337">
    <property type="entry name" value="COMPONENT OF ATP-DEPENDENT DSDNA EXONUCLEASE"/>
    <property type="match status" value="1"/>
</dbReference>
<proteinExistence type="inferred from homology"/>
<dbReference type="InterPro" id="IPR029052">
    <property type="entry name" value="Metallo-depent_PP-like"/>
</dbReference>
<sequence>MRFLATADWQLGMAARYLGDDARPRYIQARFDAISRIAEVARERHAQFVVVGGDVFESNQLDRSIIARAFEALRAFDIPVVLVPGNHDPLDASTIYDSALFAARKPEHVVVVRGSSPFEVVPGVEIVGAPWFSKRPAGDLVARAIADLEVPASGAVRIVVGHGAVSTLDPDRDSVATIDVQALRPALARGLAHFVILGDRHGTYEVTPQIWYPGTPEVTDRREIDPGNVLVVDMDEDSGAWSVDKVHVGSWRFLTLRRELNSRAEVTAFGRELDEFSAKDRTAIWLALSGTLSTAAKAELDEVIAGAQDVFARIDHWERHTDLAVIPDDHDFADMSLSGFAQRALDELVERAAAGIVTDEHAGRDSDPAIDPADDGHPMTPEPATSDAQSAQDALSLLYRLAGAHR</sequence>
<dbReference type="RefSeq" id="WP_142122182.1">
    <property type="nucleotide sequence ID" value="NZ_BAAASV010000002.1"/>
</dbReference>
<dbReference type="SUPFAM" id="SSF56300">
    <property type="entry name" value="Metallo-dependent phosphatases"/>
    <property type="match status" value="1"/>
</dbReference>
<dbReference type="OrthoDB" id="9773856at2"/>
<evidence type="ECO:0000256" key="3">
    <source>
        <dbReference type="ARBA" id="ARBA00022722"/>
    </source>
</evidence>
<dbReference type="Proteomes" id="UP000315389">
    <property type="component" value="Unassembled WGS sequence"/>
</dbReference>
<feature type="domain" description="Calcineurin-like phosphoesterase" evidence="7">
    <location>
        <begin position="1"/>
        <end position="113"/>
    </location>
</feature>
<comment type="caution">
    <text evidence="8">The sequence shown here is derived from an EMBL/GenBank/DDBJ whole genome shotgun (WGS) entry which is preliminary data.</text>
</comment>
<dbReference type="InterPro" id="IPR004843">
    <property type="entry name" value="Calcineurin-like_PHP"/>
</dbReference>
<evidence type="ECO:0000313" key="8">
    <source>
        <dbReference type="EMBL" id="TQL57186.1"/>
    </source>
</evidence>
<name>A0A542ZA33_RARFA</name>
<dbReference type="InterPro" id="IPR050535">
    <property type="entry name" value="DNA_Repair-Maintenance_Comp"/>
</dbReference>
<protein>
    <recommendedName>
        <fullName evidence="2">Nuclease SbcCD subunit D</fullName>
    </recommendedName>
</protein>
<dbReference type="Gene3D" id="3.60.21.10">
    <property type="match status" value="1"/>
</dbReference>
<evidence type="ECO:0000256" key="1">
    <source>
        <dbReference type="ARBA" id="ARBA00010555"/>
    </source>
</evidence>
<dbReference type="EMBL" id="VFOS01000005">
    <property type="protein sequence ID" value="TQL57186.1"/>
    <property type="molecule type" value="Genomic_DNA"/>
</dbReference>
<keyword evidence="3" id="KW-0540">Nuclease</keyword>
<evidence type="ECO:0000313" key="9">
    <source>
        <dbReference type="Proteomes" id="UP000315389"/>
    </source>
</evidence>
<keyword evidence="9" id="KW-1185">Reference proteome</keyword>
<dbReference type="PANTHER" id="PTHR30337:SF0">
    <property type="entry name" value="NUCLEASE SBCCD SUBUNIT D"/>
    <property type="match status" value="1"/>
</dbReference>
<gene>
    <name evidence="8" type="ORF">FB461_2307</name>
</gene>
<dbReference type="AlphaFoldDB" id="A0A542ZA33"/>
<evidence type="ECO:0000256" key="2">
    <source>
        <dbReference type="ARBA" id="ARBA00013365"/>
    </source>
</evidence>
<evidence type="ECO:0000256" key="6">
    <source>
        <dbReference type="SAM" id="MobiDB-lite"/>
    </source>
</evidence>
<keyword evidence="5 8" id="KW-0269">Exonuclease</keyword>
<evidence type="ECO:0000259" key="7">
    <source>
        <dbReference type="Pfam" id="PF00149"/>
    </source>
</evidence>
<reference evidence="8 9" key="1">
    <citation type="submission" date="2019-06" db="EMBL/GenBank/DDBJ databases">
        <title>Sequencing the genomes of 1000 actinobacteria strains.</title>
        <authorList>
            <person name="Klenk H.-P."/>
        </authorList>
    </citation>
    <scope>NUCLEOTIDE SEQUENCE [LARGE SCALE GENOMIC DNA]</scope>
    <source>
        <strain evidence="8 9">DSM 4813</strain>
    </source>
</reference>
<organism evidence="8 9">
    <name type="scientific">Rarobacter faecitabidus</name>
    <dbReference type="NCBI Taxonomy" id="13243"/>
    <lineage>
        <taxon>Bacteria</taxon>
        <taxon>Bacillati</taxon>
        <taxon>Actinomycetota</taxon>
        <taxon>Actinomycetes</taxon>
        <taxon>Micrococcales</taxon>
        <taxon>Rarobacteraceae</taxon>
        <taxon>Rarobacter</taxon>
    </lineage>
</organism>
<feature type="compositionally biased region" description="Basic and acidic residues" evidence="6">
    <location>
        <begin position="358"/>
        <end position="367"/>
    </location>
</feature>
<accession>A0A542ZA33</accession>
<dbReference type="CDD" id="cd00840">
    <property type="entry name" value="MPP_Mre11_N"/>
    <property type="match status" value="1"/>
</dbReference>
<evidence type="ECO:0000256" key="4">
    <source>
        <dbReference type="ARBA" id="ARBA00022801"/>
    </source>
</evidence>
<dbReference type="PIRSF" id="PIRSF033093">
    <property type="entry name" value="UCP_ML1119"/>
    <property type="match status" value="1"/>
</dbReference>
<dbReference type="InterPro" id="IPR041796">
    <property type="entry name" value="Mre11_N"/>
</dbReference>
<dbReference type="GO" id="GO:0004527">
    <property type="term" value="F:exonuclease activity"/>
    <property type="evidence" value="ECO:0007669"/>
    <property type="project" value="UniProtKB-KW"/>
</dbReference>
<evidence type="ECO:0000256" key="5">
    <source>
        <dbReference type="ARBA" id="ARBA00022839"/>
    </source>
</evidence>
<dbReference type="InterPro" id="IPR014577">
    <property type="entry name" value="UCP033093_metalloPase"/>
</dbReference>
<keyword evidence="4" id="KW-0378">Hydrolase</keyword>
<dbReference type="Pfam" id="PF00149">
    <property type="entry name" value="Metallophos"/>
    <property type="match status" value="1"/>
</dbReference>
<feature type="region of interest" description="Disordered" evidence="6">
    <location>
        <begin position="358"/>
        <end position="391"/>
    </location>
</feature>